<proteinExistence type="inferred from homology"/>
<protein>
    <submittedName>
        <fullName evidence="2">Transcriptional regulator</fullName>
    </submittedName>
</protein>
<organism evidence="2 3">
    <name type="scientific">Rhizobium fredii</name>
    <name type="common">Sinorhizobium fredii</name>
    <dbReference type="NCBI Taxonomy" id="380"/>
    <lineage>
        <taxon>Bacteria</taxon>
        <taxon>Pseudomonadati</taxon>
        <taxon>Pseudomonadota</taxon>
        <taxon>Alphaproteobacteria</taxon>
        <taxon>Hyphomicrobiales</taxon>
        <taxon>Rhizobiaceae</taxon>
        <taxon>Sinorhizobium/Ensifer group</taxon>
        <taxon>Sinorhizobium</taxon>
    </lineage>
</organism>
<dbReference type="InterPro" id="IPR043129">
    <property type="entry name" value="ATPase_NBD"/>
</dbReference>
<dbReference type="PANTHER" id="PTHR18964">
    <property type="entry name" value="ROK (REPRESSOR, ORF, KINASE) FAMILY"/>
    <property type="match status" value="1"/>
</dbReference>
<sequence>MSPEDFAIGIDVGGTNMRAARISPSGEILRKLSIAVSRDPAVAFGLIKDLIRDMGGAGARAIGIGIPGRVDGWTGEIISGGFLDLSGVDLKQQIANTFGRPTLVANDCSMALIGESRRGAAKGLRNAVMMTIGTGIGGAVMESGQIVNGRRCAGQLGHLVVNLGGHPCPCGQRGCIETESSGTSLRRHLNEAGYGHEVRFEHVLQNAESSDERAIGVMRAWAGPLRAAINTLSAAFDPDVVVLGGGMGEAAIRSLDFLPALQTWYQVDVRLAELGDDAGVIGSGLAALDLAADLGRGVGKRLVMVNGVPASGKSGLARSLSEKTGWPVLALDTVKNPFLELIEGVDRTFNRILGRASYKSIFSIIKEAPVGSTFIVDAWFGFQPIDVLREHVEMAGVTKLVELWCHAPPEVVGERYESRSGQRLPGHPGLAYVPELIKLARKAEPCRLGPVLDVDTTSPIDADKILTWATDTFE</sequence>
<dbReference type="RefSeq" id="WP_097587169.1">
    <property type="nucleotide sequence ID" value="NZ_NWTC01000012.1"/>
</dbReference>
<dbReference type="PANTHER" id="PTHR18964:SF149">
    <property type="entry name" value="BIFUNCTIONAL UDP-N-ACETYLGLUCOSAMINE 2-EPIMERASE_N-ACETYLMANNOSAMINE KINASE"/>
    <property type="match status" value="1"/>
</dbReference>
<dbReference type="SUPFAM" id="SSF52540">
    <property type="entry name" value="P-loop containing nucleoside triphosphate hydrolases"/>
    <property type="match status" value="1"/>
</dbReference>
<accession>A0A2A6LWR1</accession>
<dbReference type="AlphaFoldDB" id="A0A2A6LWR1"/>
<dbReference type="SUPFAM" id="SSF53067">
    <property type="entry name" value="Actin-like ATPase domain"/>
    <property type="match status" value="1"/>
</dbReference>
<dbReference type="PROSITE" id="PS01125">
    <property type="entry name" value="ROK"/>
    <property type="match status" value="1"/>
</dbReference>
<name>A0A2A6LWR1_RHIFR</name>
<dbReference type="Pfam" id="PF13671">
    <property type="entry name" value="AAA_33"/>
    <property type="match status" value="1"/>
</dbReference>
<dbReference type="InterPro" id="IPR027417">
    <property type="entry name" value="P-loop_NTPase"/>
</dbReference>
<dbReference type="Gene3D" id="3.40.50.300">
    <property type="entry name" value="P-loop containing nucleotide triphosphate hydrolases"/>
    <property type="match status" value="1"/>
</dbReference>
<dbReference type="Gene3D" id="3.30.420.40">
    <property type="match status" value="2"/>
</dbReference>
<evidence type="ECO:0000313" key="2">
    <source>
        <dbReference type="EMBL" id="PDT46666.1"/>
    </source>
</evidence>
<evidence type="ECO:0000313" key="3">
    <source>
        <dbReference type="Proteomes" id="UP000220353"/>
    </source>
</evidence>
<dbReference type="Proteomes" id="UP000220353">
    <property type="component" value="Unassembled WGS sequence"/>
</dbReference>
<gene>
    <name evidence="2" type="ORF">CO661_17325</name>
</gene>
<evidence type="ECO:0000256" key="1">
    <source>
        <dbReference type="ARBA" id="ARBA00006479"/>
    </source>
</evidence>
<dbReference type="Pfam" id="PF00480">
    <property type="entry name" value="ROK"/>
    <property type="match status" value="1"/>
</dbReference>
<reference evidence="2 3" key="1">
    <citation type="submission" date="2017-09" db="EMBL/GenBank/DDBJ databases">
        <title>Comparative genomics of rhizobia isolated from Phaseolus vulgaris in China.</title>
        <authorList>
            <person name="Tong W."/>
        </authorList>
    </citation>
    <scope>NUCLEOTIDE SEQUENCE [LARGE SCALE GENOMIC DNA]</scope>
    <source>
        <strain evidence="2 3">PCH1</strain>
    </source>
</reference>
<dbReference type="InterPro" id="IPR049874">
    <property type="entry name" value="ROK_cs"/>
</dbReference>
<dbReference type="EMBL" id="NWTC01000012">
    <property type="protein sequence ID" value="PDT46666.1"/>
    <property type="molecule type" value="Genomic_DNA"/>
</dbReference>
<comment type="similarity">
    <text evidence="1">Belongs to the ROK (NagC/XylR) family.</text>
</comment>
<comment type="caution">
    <text evidence="2">The sequence shown here is derived from an EMBL/GenBank/DDBJ whole genome shotgun (WGS) entry which is preliminary data.</text>
</comment>
<dbReference type="InterPro" id="IPR000600">
    <property type="entry name" value="ROK"/>
</dbReference>